<keyword evidence="2 4" id="KW-0378">Hydrolase</keyword>
<keyword evidence="5" id="KW-1185">Reference proteome</keyword>
<comment type="caution">
    <text evidence="4">The sequence shown here is derived from an EMBL/GenBank/DDBJ whole genome shotgun (WGS) entry which is preliminary data.</text>
</comment>
<accession>A0A0J6XRT4</accession>
<dbReference type="AlphaFoldDB" id="A0A0J6XRT4"/>
<dbReference type="Proteomes" id="UP000035932">
    <property type="component" value="Unassembled WGS sequence"/>
</dbReference>
<name>A0A0J6XRT4_9ACTN</name>
<dbReference type="OrthoDB" id="9814308at2"/>
<evidence type="ECO:0000313" key="4">
    <source>
        <dbReference type="EMBL" id="KMO96992.1"/>
    </source>
</evidence>
<dbReference type="InterPro" id="IPR015797">
    <property type="entry name" value="NUDIX_hydrolase-like_dom_sf"/>
</dbReference>
<dbReference type="PROSITE" id="PS00893">
    <property type="entry name" value="NUDIX_BOX"/>
    <property type="match status" value="1"/>
</dbReference>
<dbReference type="STRING" id="66430.ACS04_15025"/>
<evidence type="ECO:0000313" key="5">
    <source>
        <dbReference type="Proteomes" id="UP000035932"/>
    </source>
</evidence>
<evidence type="ECO:0000256" key="1">
    <source>
        <dbReference type="ARBA" id="ARBA00001946"/>
    </source>
</evidence>
<gene>
    <name evidence="4" type="ORF">ACS04_15025</name>
</gene>
<evidence type="ECO:0000259" key="3">
    <source>
        <dbReference type="PROSITE" id="PS51462"/>
    </source>
</evidence>
<comment type="cofactor">
    <cofactor evidence="1">
        <name>Mg(2+)</name>
        <dbReference type="ChEBI" id="CHEBI:18420"/>
    </cofactor>
</comment>
<dbReference type="PATRIC" id="fig|66430.4.peg.5668"/>
<protein>
    <submittedName>
        <fullName evidence="4">NUDIX hydrolase</fullName>
    </submittedName>
</protein>
<dbReference type="InterPro" id="IPR020084">
    <property type="entry name" value="NUDIX_hydrolase_CS"/>
</dbReference>
<feature type="domain" description="Nudix hydrolase" evidence="3">
    <location>
        <begin position="18"/>
        <end position="149"/>
    </location>
</feature>
<dbReference type="Pfam" id="PF00293">
    <property type="entry name" value="NUDIX"/>
    <property type="match status" value="1"/>
</dbReference>
<reference evidence="4 5" key="1">
    <citation type="submission" date="2015-06" db="EMBL/GenBank/DDBJ databases">
        <title>Recapitulation of the evolution of biosynthetic gene clusters reveals hidden chemical diversity on bacterial genomes.</title>
        <authorList>
            <person name="Cruz-Morales P."/>
            <person name="Martinez-Guerrero C."/>
            <person name="Morales-Escalante M.A."/>
            <person name="Yanez-Guerra L.A."/>
            <person name="Kopp J.F."/>
            <person name="Feldmann J."/>
            <person name="Ramos-Aboites H.E."/>
            <person name="Barona-Gomez F."/>
        </authorList>
    </citation>
    <scope>NUCLEOTIDE SEQUENCE [LARGE SCALE GENOMIC DNA]</scope>
    <source>
        <strain evidence="4 5">ATCC 31245</strain>
    </source>
</reference>
<dbReference type="EMBL" id="LFML01000056">
    <property type="protein sequence ID" value="KMO96992.1"/>
    <property type="molecule type" value="Genomic_DNA"/>
</dbReference>
<dbReference type="InterPro" id="IPR000086">
    <property type="entry name" value="NUDIX_hydrolase_dom"/>
</dbReference>
<dbReference type="PANTHER" id="PTHR43046:SF16">
    <property type="entry name" value="ADP-RIBOSE PYROPHOSPHATASE YJHB-RELATED"/>
    <property type="match status" value="1"/>
</dbReference>
<dbReference type="RefSeq" id="WP_048477096.1">
    <property type="nucleotide sequence ID" value="NZ_JBIRUD010000010.1"/>
</dbReference>
<proteinExistence type="predicted"/>
<sequence length="157" mass="17076">MGNRTDYFNDPDAPKANSIVPAVTAFVVNDAGDVLMERRSDNGRWGMPGGVQEIGENIAGTVVREVLEETGILTEVVGLVGIFTDPGHVIAFADGEVRQEFSLCFRARPVSGEIKVSSESLEVRWVPRAELDTLDVSPTTRRRLEEGFRGSPVTTIS</sequence>
<evidence type="ECO:0000256" key="2">
    <source>
        <dbReference type="ARBA" id="ARBA00022801"/>
    </source>
</evidence>
<dbReference type="Gene3D" id="3.90.79.10">
    <property type="entry name" value="Nucleoside Triphosphate Pyrophosphohydrolase"/>
    <property type="match status" value="1"/>
</dbReference>
<organism evidence="4 5">
    <name type="scientific">Streptomyces roseus</name>
    <dbReference type="NCBI Taxonomy" id="66430"/>
    <lineage>
        <taxon>Bacteria</taxon>
        <taxon>Bacillati</taxon>
        <taxon>Actinomycetota</taxon>
        <taxon>Actinomycetes</taxon>
        <taxon>Kitasatosporales</taxon>
        <taxon>Streptomycetaceae</taxon>
        <taxon>Streptomyces</taxon>
    </lineage>
</organism>
<dbReference type="SUPFAM" id="SSF55811">
    <property type="entry name" value="Nudix"/>
    <property type="match status" value="1"/>
</dbReference>
<dbReference type="GO" id="GO:0016787">
    <property type="term" value="F:hydrolase activity"/>
    <property type="evidence" value="ECO:0007669"/>
    <property type="project" value="UniProtKB-KW"/>
</dbReference>
<dbReference type="PANTHER" id="PTHR43046">
    <property type="entry name" value="GDP-MANNOSE MANNOSYL HYDROLASE"/>
    <property type="match status" value="1"/>
</dbReference>
<dbReference type="PROSITE" id="PS51462">
    <property type="entry name" value="NUDIX"/>
    <property type="match status" value="1"/>
</dbReference>